<name>A0A545VF02_9HYPO</name>
<keyword evidence="2" id="KW-1185">Reference proteome</keyword>
<accession>A0A545VF02</accession>
<dbReference type="EMBL" id="SPUK01000001">
    <property type="protein sequence ID" value="TQW00299.1"/>
    <property type="molecule type" value="Genomic_DNA"/>
</dbReference>
<dbReference type="Proteomes" id="UP000315783">
    <property type="component" value="Unassembled WGS sequence"/>
</dbReference>
<comment type="caution">
    <text evidence="1">The sequence shown here is derived from an EMBL/GenBank/DDBJ whole genome shotgun (WGS) entry which is preliminary data.</text>
</comment>
<sequence>MTVAEMYLLLSAAPLPMLVPSDDISIFAFERSIDHLGLEIQVITVRRTACSLSCGQYGERGKRMRKVLDRSKVPPFEGVSELPKMAGSLLSSLPQLPSSIDMVIYVAKTIRRATGRTQASRQVLIQLSTQKRRNESRYPNRDARSSHTILTQYPSRRFPANICRRHDSVRVLKIFRNITFRPCLAAQSDGFPAAAWTGAREHSLSLVYWKNVVPWENGVMQQSAYYQSAYYQSA</sequence>
<gene>
    <name evidence="1" type="ORF">IF1G_00230</name>
</gene>
<reference evidence="1 2" key="1">
    <citation type="journal article" date="2019" name="Appl. Microbiol. Biotechnol.">
        <title>Genome sequence of Isaria javanica and comparative genome analysis insights into family S53 peptidase evolution in fungal entomopathogens.</title>
        <authorList>
            <person name="Lin R."/>
            <person name="Zhang X."/>
            <person name="Xin B."/>
            <person name="Zou M."/>
            <person name="Gao Y."/>
            <person name="Qin F."/>
            <person name="Hu Q."/>
            <person name="Xie B."/>
            <person name="Cheng X."/>
        </authorList>
    </citation>
    <scope>NUCLEOTIDE SEQUENCE [LARGE SCALE GENOMIC DNA]</scope>
    <source>
        <strain evidence="1 2">IJ1G</strain>
    </source>
</reference>
<evidence type="ECO:0000313" key="1">
    <source>
        <dbReference type="EMBL" id="TQW00299.1"/>
    </source>
</evidence>
<evidence type="ECO:0000313" key="2">
    <source>
        <dbReference type="Proteomes" id="UP000315783"/>
    </source>
</evidence>
<proteinExistence type="predicted"/>
<organism evidence="1 2">
    <name type="scientific">Cordyceps javanica</name>
    <dbReference type="NCBI Taxonomy" id="43265"/>
    <lineage>
        <taxon>Eukaryota</taxon>
        <taxon>Fungi</taxon>
        <taxon>Dikarya</taxon>
        <taxon>Ascomycota</taxon>
        <taxon>Pezizomycotina</taxon>
        <taxon>Sordariomycetes</taxon>
        <taxon>Hypocreomycetidae</taxon>
        <taxon>Hypocreales</taxon>
        <taxon>Cordycipitaceae</taxon>
        <taxon>Cordyceps</taxon>
    </lineage>
</organism>
<protein>
    <submittedName>
        <fullName evidence="1">Uncharacterized protein</fullName>
    </submittedName>
</protein>
<dbReference type="AlphaFoldDB" id="A0A545VF02"/>